<dbReference type="InterPro" id="IPR000794">
    <property type="entry name" value="Beta-ketoacyl_synthase"/>
</dbReference>
<reference evidence="19" key="1">
    <citation type="journal article" date="2021" name="PeerJ">
        <title>Extensive microbial diversity within the chicken gut microbiome revealed by metagenomics and culture.</title>
        <authorList>
            <person name="Gilroy R."/>
            <person name="Ravi A."/>
            <person name="Getino M."/>
            <person name="Pursley I."/>
            <person name="Horton D.L."/>
            <person name="Alikhan N.F."/>
            <person name="Baker D."/>
            <person name="Gharbi K."/>
            <person name="Hall N."/>
            <person name="Watson M."/>
            <person name="Adriaenssens E.M."/>
            <person name="Foster-Nyarko E."/>
            <person name="Jarju S."/>
            <person name="Secka A."/>
            <person name="Antonio M."/>
            <person name="Oren A."/>
            <person name="Chaudhuri R.R."/>
            <person name="La Ragione R."/>
            <person name="Hildebrand F."/>
            <person name="Pallen M.J."/>
        </authorList>
    </citation>
    <scope>NUCLEOTIDE SEQUENCE</scope>
    <source>
        <strain evidence="19">ChiHjej12B11-16260</strain>
    </source>
</reference>
<feature type="domain" description="Ketosynthase family 3 (KS3)" evidence="18">
    <location>
        <begin position="2"/>
        <end position="405"/>
    </location>
</feature>
<evidence type="ECO:0000256" key="13">
    <source>
        <dbReference type="ARBA" id="ARBA00041620"/>
    </source>
</evidence>
<evidence type="ECO:0000256" key="14">
    <source>
        <dbReference type="ARBA" id="ARBA00042143"/>
    </source>
</evidence>
<evidence type="ECO:0000256" key="5">
    <source>
        <dbReference type="ARBA" id="ARBA00022490"/>
    </source>
</evidence>
<evidence type="ECO:0000256" key="8">
    <source>
        <dbReference type="ARBA" id="ARBA00022832"/>
    </source>
</evidence>
<keyword evidence="8" id="KW-0276">Fatty acid metabolism</keyword>
<proteinExistence type="inferred from homology"/>
<evidence type="ECO:0000256" key="7">
    <source>
        <dbReference type="ARBA" id="ARBA00022679"/>
    </source>
</evidence>
<dbReference type="InterPro" id="IPR020615">
    <property type="entry name" value="Thiolase_acyl_enz_int_AS"/>
</dbReference>
<dbReference type="InterPro" id="IPR016039">
    <property type="entry name" value="Thiolase-like"/>
</dbReference>
<keyword evidence="6" id="KW-0444">Lipid biosynthesis</keyword>
<reference evidence="19" key="2">
    <citation type="submission" date="2021-04" db="EMBL/GenBank/DDBJ databases">
        <authorList>
            <person name="Gilroy R."/>
        </authorList>
    </citation>
    <scope>NUCLEOTIDE SEQUENCE</scope>
    <source>
        <strain evidence="19">ChiHjej12B11-16260</strain>
    </source>
</reference>
<dbReference type="InterPro" id="IPR018201">
    <property type="entry name" value="Ketoacyl_synth_AS"/>
</dbReference>
<keyword evidence="5" id="KW-0963">Cytoplasm</keyword>
<keyword evidence="9" id="KW-0443">Lipid metabolism</keyword>
<comment type="catalytic activity">
    <reaction evidence="16">
        <text>a fatty acyl-[ACP] + malonyl-[ACP] + H(+) = a 3-oxoacyl-[ACP] + holo-[ACP] + CO2</text>
        <dbReference type="Rhea" id="RHEA:22836"/>
        <dbReference type="Rhea" id="RHEA-COMP:9623"/>
        <dbReference type="Rhea" id="RHEA-COMP:9685"/>
        <dbReference type="Rhea" id="RHEA-COMP:9916"/>
        <dbReference type="Rhea" id="RHEA-COMP:14125"/>
        <dbReference type="ChEBI" id="CHEBI:15378"/>
        <dbReference type="ChEBI" id="CHEBI:16526"/>
        <dbReference type="ChEBI" id="CHEBI:64479"/>
        <dbReference type="ChEBI" id="CHEBI:78449"/>
        <dbReference type="ChEBI" id="CHEBI:78776"/>
        <dbReference type="ChEBI" id="CHEBI:138651"/>
        <dbReference type="EC" id="2.3.1.41"/>
    </reaction>
    <physiologicalReaction direction="left-to-right" evidence="16">
        <dbReference type="Rhea" id="RHEA:22837"/>
    </physiologicalReaction>
</comment>
<dbReference type="InterPro" id="IPR014031">
    <property type="entry name" value="Ketoacyl_synth_C"/>
</dbReference>
<evidence type="ECO:0000256" key="10">
    <source>
        <dbReference type="ARBA" id="ARBA00023160"/>
    </source>
</evidence>
<dbReference type="EC" id="2.3.1.41" evidence="4"/>
<accession>A0A9D1VRK8</accession>
<dbReference type="CDD" id="cd00834">
    <property type="entry name" value="KAS_I_II"/>
    <property type="match status" value="1"/>
</dbReference>
<evidence type="ECO:0000256" key="6">
    <source>
        <dbReference type="ARBA" id="ARBA00022516"/>
    </source>
</evidence>
<gene>
    <name evidence="19" type="ORF">H9982_04690</name>
</gene>
<keyword evidence="10" id="KW-0275">Fatty acid biosynthesis</keyword>
<name>A0A9D1VRK8_9BACT</name>
<sequence length="410" mass="44005">MRRRVVITGMGIYSCIGTNKEEVKESLFNGRSGIGIDIRRTEMGFASPLTGMVPRPDLKKLLDRRSRHYLAEEGEYAYMATLEALQEAGIDNDFLESREVGILYGNDSSAAAVIEGVDIMREKHNTALVGSSAIFKAMNSTVTMTLSTIFKLRGINLTISGACASGSHAIGLGYLLIRDGLQECIVCGGAQEVNPYAVGAFDGLGAFSKRTDNPAAASRPFDKERDGLVPGGGGATVIIESYDSAIARGAHIIAEIEGYGFSSNGNHISVPNVDGPARSLRMALRDAGLQAADIPYINAHATSTPVGDGNEARAITEVFGNTRPYVTSTKGQTGHEMWMAGTSEVIYSILMMNNHFIAPNLNYTEGDEATSLLNIPTERVEMEFDRFLSNSFGFGGTNSSLIIGKFKDNK</sequence>
<evidence type="ECO:0000313" key="19">
    <source>
        <dbReference type="EMBL" id="HIX45498.1"/>
    </source>
</evidence>
<dbReference type="SUPFAM" id="SSF53901">
    <property type="entry name" value="Thiolase-like"/>
    <property type="match status" value="2"/>
</dbReference>
<dbReference type="Proteomes" id="UP000824246">
    <property type="component" value="Unassembled WGS sequence"/>
</dbReference>
<evidence type="ECO:0000256" key="2">
    <source>
        <dbReference type="ARBA" id="ARBA00008467"/>
    </source>
</evidence>
<dbReference type="Gene3D" id="3.40.47.10">
    <property type="match status" value="1"/>
</dbReference>
<dbReference type="SMART" id="SM00825">
    <property type="entry name" value="PKS_KS"/>
    <property type="match status" value="1"/>
</dbReference>
<dbReference type="InterPro" id="IPR020841">
    <property type="entry name" value="PKS_Beta-ketoAc_synthase_dom"/>
</dbReference>
<evidence type="ECO:0000256" key="1">
    <source>
        <dbReference type="ARBA" id="ARBA00004496"/>
    </source>
</evidence>
<dbReference type="GO" id="GO:0004315">
    <property type="term" value="F:3-oxoacyl-[acyl-carrier-protein] synthase activity"/>
    <property type="evidence" value="ECO:0007669"/>
    <property type="project" value="UniProtKB-EC"/>
</dbReference>
<keyword evidence="7 17" id="KW-0808">Transferase</keyword>
<organism evidence="19 20">
    <name type="scientific">Candidatus Barnesiella excrementipullorum</name>
    <dbReference type="NCBI Taxonomy" id="2838479"/>
    <lineage>
        <taxon>Bacteria</taxon>
        <taxon>Pseudomonadati</taxon>
        <taxon>Bacteroidota</taxon>
        <taxon>Bacteroidia</taxon>
        <taxon>Bacteroidales</taxon>
        <taxon>Barnesiellaceae</taxon>
        <taxon>Barnesiella</taxon>
    </lineage>
</organism>
<dbReference type="PANTHER" id="PTHR11712:SF306">
    <property type="entry name" value="3-OXOACYL-[ACYL-CARRIER-PROTEIN] SYNTHASE 1"/>
    <property type="match status" value="1"/>
</dbReference>
<evidence type="ECO:0000256" key="3">
    <source>
        <dbReference type="ARBA" id="ARBA00011738"/>
    </source>
</evidence>
<evidence type="ECO:0000256" key="16">
    <source>
        <dbReference type="ARBA" id="ARBA00048506"/>
    </source>
</evidence>
<dbReference type="Pfam" id="PF02801">
    <property type="entry name" value="Ketoacyl-synt_C"/>
    <property type="match status" value="1"/>
</dbReference>
<evidence type="ECO:0000256" key="11">
    <source>
        <dbReference type="ARBA" id="ARBA00023315"/>
    </source>
</evidence>
<dbReference type="GO" id="GO:0006633">
    <property type="term" value="P:fatty acid biosynthetic process"/>
    <property type="evidence" value="ECO:0007669"/>
    <property type="project" value="UniProtKB-KW"/>
</dbReference>
<evidence type="ECO:0000259" key="18">
    <source>
        <dbReference type="PROSITE" id="PS52004"/>
    </source>
</evidence>
<protein>
    <recommendedName>
        <fullName evidence="12">3-oxoacyl-[acyl-carrier-protein] synthase 1</fullName>
        <ecNumber evidence="4">2.3.1.41</ecNumber>
    </recommendedName>
    <alternativeName>
        <fullName evidence="13">3-oxoacyl-[acyl-carrier-protein] synthase I</fullName>
    </alternativeName>
    <alternativeName>
        <fullName evidence="14">Beta-ketoacyl-ACP synthase I</fullName>
    </alternativeName>
</protein>
<evidence type="ECO:0000256" key="9">
    <source>
        <dbReference type="ARBA" id="ARBA00023098"/>
    </source>
</evidence>
<dbReference type="Pfam" id="PF00109">
    <property type="entry name" value="ketoacyl-synt"/>
    <property type="match status" value="1"/>
</dbReference>
<comment type="similarity">
    <text evidence="2 17">Belongs to the thiolase-like superfamily. Beta-ketoacyl-ACP synthases family.</text>
</comment>
<dbReference type="PROSITE" id="PS51257">
    <property type="entry name" value="PROKAR_LIPOPROTEIN"/>
    <property type="match status" value="1"/>
</dbReference>
<evidence type="ECO:0000256" key="4">
    <source>
        <dbReference type="ARBA" id="ARBA00013191"/>
    </source>
</evidence>
<dbReference type="PROSITE" id="PS52004">
    <property type="entry name" value="KS3_2"/>
    <property type="match status" value="1"/>
</dbReference>
<comment type="subcellular location">
    <subcellularLocation>
        <location evidence="1">Cytoplasm</location>
    </subcellularLocation>
</comment>
<dbReference type="PROSITE" id="PS00606">
    <property type="entry name" value="KS3_1"/>
    <property type="match status" value="1"/>
</dbReference>
<comment type="caution">
    <text evidence="19">The sequence shown here is derived from an EMBL/GenBank/DDBJ whole genome shotgun (WGS) entry which is preliminary data.</text>
</comment>
<evidence type="ECO:0000256" key="12">
    <source>
        <dbReference type="ARBA" id="ARBA00039450"/>
    </source>
</evidence>
<comment type="catalytic activity">
    <reaction evidence="15">
        <text>(3Z)-decenoyl-[ACP] + malonyl-[ACP] + H(+) = 3-oxo-(5Z)-dodecenoyl-[ACP] + holo-[ACP] + CO2</text>
        <dbReference type="Rhea" id="RHEA:54940"/>
        <dbReference type="Rhea" id="RHEA-COMP:9623"/>
        <dbReference type="Rhea" id="RHEA-COMP:9685"/>
        <dbReference type="Rhea" id="RHEA-COMP:9927"/>
        <dbReference type="Rhea" id="RHEA-COMP:14042"/>
        <dbReference type="ChEBI" id="CHEBI:15378"/>
        <dbReference type="ChEBI" id="CHEBI:16526"/>
        <dbReference type="ChEBI" id="CHEBI:64479"/>
        <dbReference type="ChEBI" id="CHEBI:78449"/>
        <dbReference type="ChEBI" id="CHEBI:78798"/>
        <dbReference type="ChEBI" id="CHEBI:138410"/>
    </reaction>
    <physiologicalReaction direction="left-to-right" evidence="15">
        <dbReference type="Rhea" id="RHEA:54941"/>
    </physiologicalReaction>
</comment>
<dbReference type="InterPro" id="IPR014030">
    <property type="entry name" value="Ketoacyl_synth_N"/>
</dbReference>
<keyword evidence="11" id="KW-0012">Acyltransferase</keyword>
<evidence type="ECO:0000256" key="17">
    <source>
        <dbReference type="RuleBase" id="RU003694"/>
    </source>
</evidence>
<dbReference type="PANTHER" id="PTHR11712">
    <property type="entry name" value="POLYKETIDE SYNTHASE-RELATED"/>
    <property type="match status" value="1"/>
</dbReference>
<comment type="subunit">
    <text evidence="3">Homodimer.</text>
</comment>
<dbReference type="PROSITE" id="PS00098">
    <property type="entry name" value="THIOLASE_1"/>
    <property type="match status" value="1"/>
</dbReference>
<dbReference type="AlphaFoldDB" id="A0A9D1VRK8"/>
<dbReference type="GO" id="GO:0005829">
    <property type="term" value="C:cytosol"/>
    <property type="evidence" value="ECO:0007669"/>
    <property type="project" value="TreeGrafter"/>
</dbReference>
<dbReference type="EMBL" id="DXFB01000126">
    <property type="protein sequence ID" value="HIX45498.1"/>
    <property type="molecule type" value="Genomic_DNA"/>
</dbReference>
<evidence type="ECO:0000256" key="15">
    <source>
        <dbReference type="ARBA" id="ARBA00048121"/>
    </source>
</evidence>
<evidence type="ECO:0000313" key="20">
    <source>
        <dbReference type="Proteomes" id="UP000824246"/>
    </source>
</evidence>